<comment type="caution">
    <text evidence="2">The sequence shown here is derived from an EMBL/GenBank/DDBJ whole genome shotgun (WGS) entry which is preliminary data.</text>
</comment>
<dbReference type="EMBL" id="JAAKFY010000025">
    <property type="protein sequence ID" value="KAF3834655.1"/>
    <property type="molecule type" value="Genomic_DNA"/>
</dbReference>
<proteinExistence type="predicted"/>
<dbReference type="OrthoDB" id="98077at2759"/>
<dbReference type="AlphaFoldDB" id="A0A7J5XCA4"/>
<reference evidence="2 3" key="1">
    <citation type="submission" date="2020-03" db="EMBL/GenBank/DDBJ databases">
        <title>Dissostichus mawsoni Genome sequencing and assembly.</title>
        <authorList>
            <person name="Park H."/>
        </authorList>
    </citation>
    <scope>NUCLEOTIDE SEQUENCE [LARGE SCALE GENOMIC DNA]</scope>
    <source>
        <strain evidence="2">DM0001</strain>
        <tissue evidence="2">Muscle</tissue>
    </source>
</reference>
<organism evidence="2 3">
    <name type="scientific">Dissostichus mawsoni</name>
    <name type="common">Antarctic cod</name>
    <dbReference type="NCBI Taxonomy" id="36200"/>
    <lineage>
        <taxon>Eukaryota</taxon>
        <taxon>Metazoa</taxon>
        <taxon>Chordata</taxon>
        <taxon>Craniata</taxon>
        <taxon>Vertebrata</taxon>
        <taxon>Euteleostomi</taxon>
        <taxon>Actinopterygii</taxon>
        <taxon>Neopterygii</taxon>
        <taxon>Teleostei</taxon>
        <taxon>Neoteleostei</taxon>
        <taxon>Acanthomorphata</taxon>
        <taxon>Eupercaria</taxon>
        <taxon>Perciformes</taxon>
        <taxon>Notothenioidei</taxon>
        <taxon>Nototheniidae</taxon>
        <taxon>Dissostichus</taxon>
    </lineage>
</organism>
<evidence type="ECO:0000313" key="3">
    <source>
        <dbReference type="Proteomes" id="UP000518266"/>
    </source>
</evidence>
<sequence>MQRIWQQLASSSFEEEWVALSDKPLQTGFRQRQQPGDAEALHRPFGLDSSLLTEAVRWSSKENLLGRRRATPTSSENQDISPPRTK</sequence>
<feature type="compositionally biased region" description="Polar residues" evidence="1">
    <location>
        <begin position="71"/>
        <end position="80"/>
    </location>
</feature>
<protein>
    <submittedName>
        <fullName evidence="2">Uncharacterized protein</fullName>
    </submittedName>
</protein>
<dbReference type="Proteomes" id="UP000518266">
    <property type="component" value="Unassembled WGS sequence"/>
</dbReference>
<name>A0A7J5XCA4_DISMA</name>
<gene>
    <name evidence="2" type="ORF">F7725_027213</name>
</gene>
<accession>A0A7J5XCA4</accession>
<keyword evidence="3" id="KW-1185">Reference proteome</keyword>
<evidence type="ECO:0000313" key="2">
    <source>
        <dbReference type="EMBL" id="KAF3834655.1"/>
    </source>
</evidence>
<feature type="region of interest" description="Disordered" evidence="1">
    <location>
        <begin position="62"/>
        <end position="86"/>
    </location>
</feature>
<evidence type="ECO:0000256" key="1">
    <source>
        <dbReference type="SAM" id="MobiDB-lite"/>
    </source>
</evidence>